<dbReference type="PROSITE" id="PS50975">
    <property type="entry name" value="ATP_GRASP"/>
    <property type="match status" value="1"/>
</dbReference>
<keyword evidence="10 18" id="KW-0436">Ligase</keyword>
<dbReference type="InterPro" id="IPR037123">
    <property type="entry name" value="PRibGlycinamide_synth_C_sf"/>
</dbReference>
<dbReference type="GO" id="GO:0000105">
    <property type="term" value="P:L-histidine biosynthetic process"/>
    <property type="evidence" value="ECO:0007669"/>
    <property type="project" value="UniProtKB-UniPathway"/>
</dbReference>
<dbReference type="PANTHER" id="PTHR43472">
    <property type="entry name" value="PHOSPHORIBOSYLAMINE--GLYCINE LIGASE"/>
    <property type="match status" value="1"/>
</dbReference>
<dbReference type="SUPFAM" id="SSF52440">
    <property type="entry name" value="PreATP-grasp domain"/>
    <property type="match status" value="1"/>
</dbReference>
<dbReference type="SMART" id="SM01209">
    <property type="entry name" value="GARS_A"/>
    <property type="match status" value="1"/>
</dbReference>
<keyword evidence="12 19" id="KW-0547">Nucleotide-binding</keyword>
<dbReference type="InterPro" id="IPR011761">
    <property type="entry name" value="ATP-grasp"/>
</dbReference>
<dbReference type="Gene3D" id="3.30.1490.20">
    <property type="entry name" value="ATP-grasp fold, A domain"/>
    <property type="match status" value="1"/>
</dbReference>
<evidence type="ECO:0000256" key="4">
    <source>
        <dbReference type="ARBA" id="ARBA00001946"/>
    </source>
</evidence>
<dbReference type="InterPro" id="IPR002496">
    <property type="entry name" value="PRib_AMP_CycHydrolase_dom"/>
</dbReference>
<dbReference type="GO" id="GO:0009113">
    <property type="term" value="P:purine nucleobase biosynthetic process"/>
    <property type="evidence" value="ECO:0007669"/>
    <property type="project" value="InterPro"/>
</dbReference>
<dbReference type="InterPro" id="IPR013815">
    <property type="entry name" value="ATP_grasp_subdomain_1"/>
</dbReference>
<comment type="pathway">
    <text evidence="6 18">Purine metabolism; IMP biosynthesis via de novo pathway; N(1)-(5-phospho-D-ribosyl)glycinamide from 5-phospho-alpha-D-ribose 1-diphosphate: step 2/2.</text>
</comment>
<dbReference type="PANTHER" id="PTHR43472:SF1">
    <property type="entry name" value="PHOSPHORIBOSYLAMINE--GLYCINE LIGASE, CHLOROPLASTIC"/>
    <property type="match status" value="1"/>
</dbReference>
<comment type="caution">
    <text evidence="21">The sequence shown here is derived from an EMBL/GenBank/DDBJ whole genome shotgun (WGS) entry which is preliminary data.</text>
</comment>
<dbReference type="GO" id="GO:0004637">
    <property type="term" value="F:phosphoribosylamine-glycine ligase activity"/>
    <property type="evidence" value="ECO:0007669"/>
    <property type="project" value="UniProtKB-UniRule"/>
</dbReference>
<evidence type="ECO:0000256" key="14">
    <source>
        <dbReference type="ARBA" id="ARBA00022801"/>
    </source>
</evidence>
<evidence type="ECO:0000313" key="21">
    <source>
        <dbReference type="EMBL" id="POR05476.1"/>
    </source>
</evidence>
<comment type="catalytic activity">
    <reaction evidence="18">
        <text>5-phospho-beta-D-ribosylamine + glycine + ATP = N(1)-(5-phospho-beta-D-ribosyl)glycinamide + ADP + phosphate + H(+)</text>
        <dbReference type="Rhea" id="RHEA:17453"/>
        <dbReference type="ChEBI" id="CHEBI:15378"/>
        <dbReference type="ChEBI" id="CHEBI:30616"/>
        <dbReference type="ChEBI" id="CHEBI:43474"/>
        <dbReference type="ChEBI" id="CHEBI:57305"/>
        <dbReference type="ChEBI" id="CHEBI:58681"/>
        <dbReference type="ChEBI" id="CHEBI:143788"/>
        <dbReference type="ChEBI" id="CHEBI:456216"/>
        <dbReference type="EC" id="6.3.4.13"/>
    </reaction>
</comment>
<dbReference type="Gene3D" id="3.30.470.20">
    <property type="entry name" value="ATP-grasp fold, B domain"/>
    <property type="match status" value="1"/>
</dbReference>
<dbReference type="GO" id="GO:0004636">
    <property type="term" value="F:phosphoribosyl-ATP diphosphatase activity"/>
    <property type="evidence" value="ECO:0007669"/>
    <property type="project" value="UniProtKB-EC"/>
</dbReference>
<comment type="similarity">
    <text evidence="9">In the N-terminal section; belongs to the PRA-CH family.</text>
</comment>
<proteinExistence type="inferred from homology"/>
<evidence type="ECO:0000256" key="9">
    <source>
        <dbReference type="ARBA" id="ARBA00008299"/>
    </source>
</evidence>
<keyword evidence="13 18" id="KW-0658">Purine biosynthesis</keyword>
<evidence type="ECO:0000259" key="20">
    <source>
        <dbReference type="PROSITE" id="PS50975"/>
    </source>
</evidence>
<comment type="similarity">
    <text evidence="8">In the C-terminal section; belongs to the PRA-PH family.</text>
</comment>
<dbReference type="Gene3D" id="3.10.20.810">
    <property type="entry name" value="Phosphoribosyl-AMP cyclohydrolase"/>
    <property type="match status" value="1"/>
</dbReference>
<dbReference type="UniPathway" id="UPA00074">
    <property type="reaction ID" value="UER00125"/>
</dbReference>
<evidence type="ECO:0000256" key="7">
    <source>
        <dbReference type="ARBA" id="ARBA00005204"/>
    </source>
</evidence>
<evidence type="ECO:0000256" key="13">
    <source>
        <dbReference type="ARBA" id="ARBA00022755"/>
    </source>
</evidence>
<dbReference type="GO" id="GO:0005524">
    <property type="term" value="F:ATP binding"/>
    <property type="evidence" value="ECO:0007669"/>
    <property type="project" value="UniProtKB-UniRule"/>
</dbReference>
<dbReference type="Gene3D" id="3.40.50.20">
    <property type="match status" value="1"/>
</dbReference>
<keyword evidence="16" id="KW-0368">Histidine biosynthesis</keyword>
<evidence type="ECO:0000256" key="3">
    <source>
        <dbReference type="ARBA" id="ARBA00001936"/>
    </source>
</evidence>
<evidence type="ECO:0000256" key="2">
    <source>
        <dbReference type="ARBA" id="ARBA00001460"/>
    </source>
</evidence>
<sequence>MKILVVGSSAREHALAWRLSVGASPAEVTVVPGNPGIARDYRCVSGEVTPDLLERESPDLVVVGPAAPLVAGLADEVRRLGIPVVGPPAEAARLGGSKTAAKEMMVRHGIPTPPFRSCSDTDQALAAVDDLGIPVVVKADGLTRGSGVTVCTSRDAAEVAIDGALRQRRFGAAGERVVIEKHLRGDGVSLTVLVDESGYLLMPVARSYEQAGEGGQGPNTSGMGAIIPNPAVSPGIIQSIEDLIIKPSIEAIHQEAAPGAGAYRGFLHFGLILSDDGPQMVDYKIRFGDPEAQVTLPLLEGDFAGLLLGLAQGRLMEAARESSFGVRSGAACSVVAVAAGYPGPSSPGEFLHDQRGGDEARQGTSMVFFHEVQEEGAGLSTAGGRVLTVSAVAGDPDEARLRAYQRMLQLSFRGITFRRDIGGDPVISRVMEEGDVFLPQFSKRGGLLPVVVQEVESGDILMVAYANDEALEETLTSRRAAFWSTSRNRLWIKGETSGDTLTVEEVRVDCDQDALLYRVRLNGQGVCHTRQADGTHRRRCFYRSVKERRELSFSDCPHEAPHHGSESGGCCS</sequence>
<dbReference type="HAMAP" id="MF_00138">
    <property type="entry name" value="GARS"/>
    <property type="match status" value="1"/>
</dbReference>
<keyword evidence="22" id="KW-1185">Reference proteome</keyword>
<evidence type="ECO:0000256" key="15">
    <source>
        <dbReference type="ARBA" id="ARBA00022840"/>
    </source>
</evidence>
<dbReference type="InterPro" id="IPR016185">
    <property type="entry name" value="PreATP-grasp_dom_sf"/>
</dbReference>
<dbReference type="Pfam" id="PF01502">
    <property type="entry name" value="PRA-CH"/>
    <property type="match status" value="1"/>
</dbReference>
<organism evidence="21 22">
    <name type="scientific">Alkalispirochaeta sphaeroplastigenens</name>
    <dbReference type="NCBI Taxonomy" id="1187066"/>
    <lineage>
        <taxon>Bacteria</taxon>
        <taxon>Pseudomonadati</taxon>
        <taxon>Spirochaetota</taxon>
        <taxon>Spirochaetia</taxon>
        <taxon>Spirochaetales</taxon>
        <taxon>Spirochaetaceae</taxon>
        <taxon>Alkalispirochaeta</taxon>
    </lineage>
</organism>
<dbReference type="GO" id="GO:0006189">
    <property type="term" value="P:'de novo' IMP biosynthetic process"/>
    <property type="evidence" value="ECO:0007669"/>
    <property type="project" value="UniProtKB-UniRule"/>
</dbReference>
<dbReference type="PROSITE" id="PS00184">
    <property type="entry name" value="GARS"/>
    <property type="match status" value="1"/>
</dbReference>
<evidence type="ECO:0000256" key="19">
    <source>
        <dbReference type="PROSITE-ProRule" id="PRU00409"/>
    </source>
</evidence>
<dbReference type="GO" id="GO:0046872">
    <property type="term" value="F:metal ion binding"/>
    <property type="evidence" value="ECO:0007669"/>
    <property type="project" value="InterPro"/>
</dbReference>
<evidence type="ECO:0000256" key="11">
    <source>
        <dbReference type="ARBA" id="ARBA00022605"/>
    </source>
</evidence>
<dbReference type="InterPro" id="IPR020561">
    <property type="entry name" value="PRibGlycinamid_synth_ATP-grasp"/>
</dbReference>
<comment type="pathway">
    <text evidence="7">Amino-acid biosynthesis; L-histidine biosynthesis; L-histidine from 5-phospho-alpha-D-ribose 1-diphosphate: step 2/9.</text>
</comment>
<dbReference type="InterPro" id="IPR000115">
    <property type="entry name" value="PRibGlycinamide_synth"/>
</dbReference>
<dbReference type="Pfam" id="PF02844">
    <property type="entry name" value="GARS_N"/>
    <property type="match status" value="1"/>
</dbReference>
<dbReference type="UniPathway" id="UPA00031">
    <property type="reaction ID" value="UER00008"/>
</dbReference>
<dbReference type="EC" id="6.3.4.13" evidence="18"/>
<keyword evidence="14" id="KW-0378">Hydrolase</keyword>
<comment type="pathway">
    <text evidence="5">Amino-acid biosynthesis; L-histidine biosynthesis; L-histidine from 5-phospho-alpha-D-ribose 1-diphosphate: step 3/9.</text>
</comment>
<evidence type="ECO:0000313" key="22">
    <source>
        <dbReference type="Proteomes" id="UP000237350"/>
    </source>
</evidence>
<evidence type="ECO:0000256" key="1">
    <source>
        <dbReference type="ARBA" id="ARBA00000024"/>
    </source>
</evidence>
<dbReference type="SUPFAM" id="SSF141734">
    <property type="entry name" value="HisI-like"/>
    <property type="match status" value="1"/>
</dbReference>
<comment type="similarity">
    <text evidence="17 18">Belongs to the GARS family.</text>
</comment>
<dbReference type="GO" id="GO:0004635">
    <property type="term" value="F:phosphoribosyl-AMP cyclohydrolase activity"/>
    <property type="evidence" value="ECO:0007669"/>
    <property type="project" value="UniProtKB-EC"/>
</dbReference>
<dbReference type="Proteomes" id="UP000237350">
    <property type="component" value="Unassembled WGS sequence"/>
</dbReference>
<feature type="domain" description="ATP-grasp" evidence="20">
    <location>
        <begin position="102"/>
        <end position="312"/>
    </location>
</feature>
<dbReference type="Pfam" id="PF01071">
    <property type="entry name" value="GARS_A"/>
    <property type="match status" value="1"/>
</dbReference>
<keyword evidence="15 19" id="KW-0067">ATP-binding</keyword>
<comment type="catalytic activity">
    <reaction evidence="1">
        <text>1-(5-phospho-beta-D-ribosyl)-5'-AMP + H2O = 1-(5-phospho-beta-D-ribosyl)-5-[(5-phospho-beta-D-ribosylamino)methylideneamino]imidazole-4-carboxamide</text>
        <dbReference type="Rhea" id="RHEA:20049"/>
        <dbReference type="ChEBI" id="CHEBI:15377"/>
        <dbReference type="ChEBI" id="CHEBI:58435"/>
        <dbReference type="ChEBI" id="CHEBI:59457"/>
        <dbReference type="EC" id="3.5.4.19"/>
    </reaction>
</comment>
<dbReference type="RefSeq" id="WP_103679109.1">
    <property type="nucleotide sequence ID" value="NZ_LPWH01000002.1"/>
</dbReference>
<gene>
    <name evidence="18" type="primary">purD</name>
    <name evidence="21" type="ORF">AU468_00965</name>
</gene>
<comment type="catalytic activity">
    <reaction evidence="2">
        <text>1-(5-phospho-beta-D-ribosyl)-ATP + H2O = 1-(5-phospho-beta-D-ribosyl)-5'-AMP + diphosphate + H(+)</text>
        <dbReference type="Rhea" id="RHEA:22828"/>
        <dbReference type="ChEBI" id="CHEBI:15377"/>
        <dbReference type="ChEBI" id="CHEBI:15378"/>
        <dbReference type="ChEBI" id="CHEBI:33019"/>
        <dbReference type="ChEBI" id="CHEBI:59457"/>
        <dbReference type="ChEBI" id="CHEBI:73183"/>
        <dbReference type="EC" id="3.6.1.31"/>
    </reaction>
</comment>
<dbReference type="InterPro" id="IPR011054">
    <property type="entry name" value="Rudment_hybrid_motif"/>
</dbReference>
<dbReference type="Gene3D" id="3.90.600.10">
    <property type="entry name" value="Phosphoribosylglycinamide synthetase, C-terminal domain"/>
    <property type="match status" value="1"/>
</dbReference>
<comment type="cofactor">
    <cofactor evidence="4">
        <name>Mg(2+)</name>
        <dbReference type="ChEBI" id="CHEBI:18420"/>
    </cofactor>
</comment>
<evidence type="ECO:0000256" key="12">
    <source>
        <dbReference type="ARBA" id="ARBA00022741"/>
    </source>
</evidence>
<dbReference type="SMART" id="SM01210">
    <property type="entry name" value="GARS_C"/>
    <property type="match status" value="1"/>
</dbReference>
<evidence type="ECO:0000256" key="18">
    <source>
        <dbReference type="HAMAP-Rule" id="MF_00138"/>
    </source>
</evidence>
<dbReference type="EMBL" id="LPWH01000002">
    <property type="protein sequence ID" value="POR05476.1"/>
    <property type="molecule type" value="Genomic_DNA"/>
</dbReference>
<dbReference type="FunFam" id="3.10.20.810:FF:000001">
    <property type="entry name" value="Histidine biosynthesis bifunctional protein HisIE"/>
    <property type="match status" value="1"/>
</dbReference>
<evidence type="ECO:0000256" key="6">
    <source>
        <dbReference type="ARBA" id="ARBA00005174"/>
    </source>
</evidence>
<dbReference type="NCBIfam" id="TIGR00877">
    <property type="entry name" value="purD"/>
    <property type="match status" value="1"/>
</dbReference>
<dbReference type="SUPFAM" id="SSF56059">
    <property type="entry name" value="Glutathione synthetase ATP-binding domain-like"/>
    <property type="match status" value="1"/>
</dbReference>
<evidence type="ECO:0000256" key="8">
    <source>
        <dbReference type="ARBA" id="ARBA00007731"/>
    </source>
</evidence>
<dbReference type="AlphaFoldDB" id="A0A2S4K143"/>
<dbReference type="OrthoDB" id="9807240at2"/>
<evidence type="ECO:0000256" key="5">
    <source>
        <dbReference type="ARBA" id="ARBA00005169"/>
    </source>
</evidence>
<dbReference type="SUPFAM" id="SSF51246">
    <property type="entry name" value="Rudiment single hybrid motif"/>
    <property type="match status" value="1"/>
</dbReference>
<evidence type="ECO:0000256" key="16">
    <source>
        <dbReference type="ARBA" id="ARBA00023102"/>
    </source>
</evidence>
<accession>A0A2S4K143</accession>
<comment type="cofactor">
    <cofactor evidence="3">
        <name>Mn(2+)</name>
        <dbReference type="ChEBI" id="CHEBI:29035"/>
    </cofactor>
</comment>
<protein>
    <recommendedName>
        <fullName evidence="18">Phosphoribosylamine--glycine ligase</fullName>
        <ecNumber evidence="18">6.3.4.13</ecNumber>
    </recommendedName>
    <alternativeName>
        <fullName evidence="18">GARS</fullName>
    </alternativeName>
    <alternativeName>
        <fullName evidence="18">Glycinamide ribonucleotide synthetase</fullName>
    </alternativeName>
    <alternativeName>
        <fullName evidence="18">Phosphoribosylglycinamide synthetase</fullName>
    </alternativeName>
</protein>
<dbReference type="InterPro" id="IPR020560">
    <property type="entry name" value="PRibGlycinamide_synth_C-dom"/>
</dbReference>
<name>A0A2S4K143_9SPIO</name>
<reference evidence="22" key="1">
    <citation type="submission" date="2015-12" db="EMBL/GenBank/DDBJ databases">
        <authorList>
            <person name="Lodha T.D."/>
            <person name="Chintalapati S."/>
            <person name="Chintalapati V.R."/>
            <person name="Sravanthi T."/>
        </authorList>
    </citation>
    <scope>NUCLEOTIDE SEQUENCE [LARGE SCALE GENOMIC DNA]</scope>
    <source>
        <strain evidence="22">JC133</strain>
    </source>
</reference>
<evidence type="ECO:0000256" key="10">
    <source>
        <dbReference type="ARBA" id="ARBA00022598"/>
    </source>
</evidence>
<keyword evidence="11" id="KW-0028">Amino-acid biosynthesis</keyword>
<dbReference type="Pfam" id="PF02843">
    <property type="entry name" value="GARS_C"/>
    <property type="match status" value="1"/>
</dbReference>
<dbReference type="InterPro" id="IPR020559">
    <property type="entry name" value="PRibGlycinamide_synth_CS"/>
</dbReference>
<evidence type="ECO:0000256" key="17">
    <source>
        <dbReference type="ARBA" id="ARBA00038345"/>
    </source>
</evidence>
<dbReference type="InterPro" id="IPR038019">
    <property type="entry name" value="PRib_AMP_CycHydrolase_sf"/>
</dbReference>
<dbReference type="InterPro" id="IPR020562">
    <property type="entry name" value="PRibGlycinamide_synth_N"/>
</dbReference>